<reference evidence="8" key="2">
    <citation type="submission" date="2023-06" db="EMBL/GenBank/DDBJ databases">
        <title>Black Yeasts Isolated from many extreme environments.</title>
        <authorList>
            <person name="Coleine C."/>
            <person name="Stajich J.E."/>
            <person name="Selbmann L."/>
        </authorList>
    </citation>
    <scope>NUCLEOTIDE SEQUENCE</scope>
    <source>
        <strain evidence="8">CCFEE 5200</strain>
    </source>
</reference>
<dbReference type="EMBL" id="JASUXU010000009">
    <property type="protein sequence ID" value="KAK0324468.1"/>
    <property type="molecule type" value="Genomic_DNA"/>
</dbReference>
<protein>
    <recommendedName>
        <fullName evidence="10">Cytochrome P450 6A1</fullName>
    </recommendedName>
</protein>
<dbReference type="InterPro" id="IPR036396">
    <property type="entry name" value="Cyt_P450_sf"/>
</dbReference>
<dbReference type="PANTHER" id="PTHR24304">
    <property type="entry name" value="CYTOCHROME P450 FAMILY 7"/>
    <property type="match status" value="1"/>
</dbReference>
<evidence type="ECO:0008006" key="10">
    <source>
        <dbReference type="Google" id="ProtNLM"/>
    </source>
</evidence>
<keyword evidence="4 6" id="KW-0479">Metal-binding</keyword>
<dbReference type="InterPro" id="IPR001128">
    <property type="entry name" value="Cyt_P450"/>
</dbReference>
<dbReference type="GO" id="GO:0004497">
    <property type="term" value="F:monooxygenase activity"/>
    <property type="evidence" value="ECO:0007669"/>
    <property type="project" value="InterPro"/>
</dbReference>
<dbReference type="GO" id="GO:0020037">
    <property type="term" value="F:heme binding"/>
    <property type="evidence" value="ECO:0007669"/>
    <property type="project" value="InterPro"/>
</dbReference>
<evidence type="ECO:0000256" key="5">
    <source>
        <dbReference type="ARBA" id="ARBA00023004"/>
    </source>
</evidence>
<evidence type="ECO:0000313" key="7">
    <source>
        <dbReference type="EMBL" id="KAK0324468.1"/>
    </source>
</evidence>
<evidence type="ECO:0000313" key="9">
    <source>
        <dbReference type="Proteomes" id="UP001175353"/>
    </source>
</evidence>
<comment type="similarity">
    <text evidence="2">Belongs to the cytochrome P450 family.</text>
</comment>
<dbReference type="GO" id="GO:0005506">
    <property type="term" value="F:iron ion binding"/>
    <property type="evidence" value="ECO:0007669"/>
    <property type="project" value="InterPro"/>
</dbReference>
<organism evidence="8 9">
    <name type="scientific">Friedmanniomyces endolithicus</name>
    <dbReference type="NCBI Taxonomy" id="329885"/>
    <lineage>
        <taxon>Eukaryota</taxon>
        <taxon>Fungi</taxon>
        <taxon>Dikarya</taxon>
        <taxon>Ascomycota</taxon>
        <taxon>Pezizomycotina</taxon>
        <taxon>Dothideomycetes</taxon>
        <taxon>Dothideomycetidae</taxon>
        <taxon>Mycosphaerellales</taxon>
        <taxon>Teratosphaeriaceae</taxon>
        <taxon>Friedmanniomyces</taxon>
    </lineage>
</organism>
<comment type="caution">
    <text evidence="8">The sequence shown here is derived from an EMBL/GenBank/DDBJ whole genome shotgun (WGS) entry which is preliminary data.</text>
</comment>
<sequence length="537" mass="60212">MDSTTLAAVFGLLAVLSSAYIYLFSRPAFPRNAPALTSEAFPVIGSLQFFTKRWDFFQKAMAQSSTGNFSFYAGQYPVIGVAGPEARKVFLENKGLAFAEGYAAMLGGSPKVKKEAHNPFSEDAGGESGFSAYFNKRLVNMLKGNQLKKGLPQLLQDARASLDKLVAEPTNVSEDEHLVSFVVKKTGTIRRMYGTPADSDTHLCRTDPFDSIYRMVFQFTMRTIACNDIADDPKTLAKCLQYFETIDGTATPWSIMYPWMPLWSKVQRTAAGAKLYMVFKSVVDGRKKSGIRGDDPLQYLIDQGDDITSIVTFVVGALFAGQLNSGINAAYVLMYLANNSYWLPRVREEVISVADRHCPDDSIALKERLMRVPIEAWENEFPLVDMCLKDSIRLQMSGTAFRKNVTDHEIPINKSGTEVVPAGAYVAWHVGDIHYNPEIYANPDEWDPARYMPDRAEDKKEQYGFMGWGLGRHPCLGMRFAKLEMNVILAFFVAYFDTFTLSDAQGREVTRIPPTNRNNHTARKPEEKIYIKYKVAA</sequence>
<evidence type="ECO:0000313" key="8">
    <source>
        <dbReference type="EMBL" id="KAK0975622.1"/>
    </source>
</evidence>
<dbReference type="Gene3D" id="1.10.630.10">
    <property type="entry name" value="Cytochrome P450"/>
    <property type="match status" value="1"/>
</dbReference>
<comment type="cofactor">
    <cofactor evidence="1 6">
        <name>heme</name>
        <dbReference type="ChEBI" id="CHEBI:30413"/>
    </cofactor>
</comment>
<dbReference type="PANTHER" id="PTHR24304:SF2">
    <property type="entry name" value="24-HYDROXYCHOLESTEROL 7-ALPHA-HYDROXYLASE"/>
    <property type="match status" value="1"/>
</dbReference>
<gene>
    <name evidence="7" type="ORF">LTR82_004172</name>
    <name evidence="8" type="ORF">LTR91_013979</name>
</gene>
<keyword evidence="9" id="KW-1185">Reference proteome</keyword>
<keyword evidence="5 6" id="KW-0408">Iron</keyword>
<dbReference type="InterPro" id="IPR002403">
    <property type="entry name" value="Cyt_P450_E_grp-IV"/>
</dbReference>
<evidence type="ECO:0000256" key="6">
    <source>
        <dbReference type="PIRSR" id="PIRSR602403-1"/>
    </source>
</evidence>
<evidence type="ECO:0000256" key="4">
    <source>
        <dbReference type="ARBA" id="ARBA00022723"/>
    </source>
</evidence>
<dbReference type="InterPro" id="IPR050529">
    <property type="entry name" value="CYP450_sterol_14alpha_dmase"/>
</dbReference>
<dbReference type="Pfam" id="PF00067">
    <property type="entry name" value="p450"/>
    <property type="match status" value="1"/>
</dbReference>
<evidence type="ECO:0000256" key="3">
    <source>
        <dbReference type="ARBA" id="ARBA00022617"/>
    </source>
</evidence>
<dbReference type="GO" id="GO:0016705">
    <property type="term" value="F:oxidoreductase activity, acting on paired donors, with incorporation or reduction of molecular oxygen"/>
    <property type="evidence" value="ECO:0007669"/>
    <property type="project" value="InterPro"/>
</dbReference>
<dbReference type="SUPFAM" id="SSF48264">
    <property type="entry name" value="Cytochrome P450"/>
    <property type="match status" value="1"/>
</dbReference>
<dbReference type="AlphaFoldDB" id="A0AAN6KCP6"/>
<feature type="binding site" description="axial binding residue" evidence="6">
    <location>
        <position position="475"/>
    </location>
    <ligand>
        <name>heme</name>
        <dbReference type="ChEBI" id="CHEBI:30413"/>
    </ligand>
    <ligandPart>
        <name>Fe</name>
        <dbReference type="ChEBI" id="CHEBI:18248"/>
    </ligandPart>
</feature>
<keyword evidence="3 6" id="KW-0349">Heme</keyword>
<evidence type="ECO:0000256" key="1">
    <source>
        <dbReference type="ARBA" id="ARBA00001971"/>
    </source>
</evidence>
<accession>A0AAN6KCP6</accession>
<evidence type="ECO:0000256" key="2">
    <source>
        <dbReference type="ARBA" id="ARBA00010617"/>
    </source>
</evidence>
<name>A0AAN6KCP6_9PEZI</name>
<dbReference type="Proteomes" id="UP001168146">
    <property type="component" value="Unassembled WGS sequence"/>
</dbReference>
<dbReference type="EMBL" id="JAUJLE010000145">
    <property type="protein sequence ID" value="KAK0975622.1"/>
    <property type="molecule type" value="Genomic_DNA"/>
</dbReference>
<reference evidence="7" key="1">
    <citation type="submission" date="2021-12" db="EMBL/GenBank/DDBJ databases">
        <title>Black yeast isolated from Biological Soil Crust.</title>
        <authorList>
            <person name="Kurbessoian T."/>
        </authorList>
    </citation>
    <scope>NUCLEOTIDE SEQUENCE</scope>
    <source>
        <strain evidence="7">CCFEE 5208</strain>
    </source>
</reference>
<proteinExistence type="inferred from homology"/>
<dbReference type="Proteomes" id="UP001175353">
    <property type="component" value="Unassembled WGS sequence"/>
</dbReference>
<dbReference type="PRINTS" id="PR00465">
    <property type="entry name" value="EP450IV"/>
</dbReference>